<keyword evidence="3" id="KW-1185">Reference proteome</keyword>
<evidence type="ECO:0000256" key="1">
    <source>
        <dbReference type="SAM" id="MobiDB-lite"/>
    </source>
</evidence>
<dbReference type="AlphaFoldDB" id="A0A1F5L743"/>
<comment type="caution">
    <text evidence="2">The sequence shown here is derived from an EMBL/GenBank/DDBJ whole genome shotgun (WGS) entry which is preliminary data.</text>
</comment>
<gene>
    <name evidence="2" type="ORF">PENARI_c026G01659</name>
</gene>
<evidence type="ECO:0000313" key="3">
    <source>
        <dbReference type="Proteomes" id="UP000177622"/>
    </source>
</evidence>
<reference evidence="2 3" key="1">
    <citation type="journal article" date="2016" name="Sci. Rep.">
        <title>Penicillium arizonense, a new, genome sequenced fungal species, reveals a high chemical diversity in secreted metabolites.</title>
        <authorList>
            <person name="Grijseels S."/>
            <person name="Nielsen J.C."/>
            <person name="Randelovic M."/>
            <person name="Nielsen J."/>
            <person name="Nielsen K.F."/>
            <person name="Workman M."/>
            <person name="Frisvad J.C."/>
        </authorList>
    </citation>
    <scope>NUCLEOTIDE SEQUENCE [LARGE SCALE GENOMIC DNA]</scope>
    <source>
        <strain evidence="2 3">CBS 141311</strain>
    </source>
</reference>
<accession>A0A1F5L743</accession>
<sequence length="232" mass="25257">MASSPDQAGPAPNDTALWHIIYTGYTSQYDLPNTVGNAPGPGSTHMSTNTGQEATDSDAPADNKEQVRSFTDLHGPDPCRLPDSIDEDFGIVPQVTASDGNAAATMTPRRSGRLRDKHVTIYKPLKPAAATHKRPKSSGKKNKSAAPPLSNTKDQPLTIRSELILQPSRLTDELFDASVEELWLVYGEICHEKSVVERHARALGKDITMLREEISRREDAAPVPAHGPKWGF</sequence>
<protein>
    <submittedName>
        <fullName evidence="2">Uncharacterized protein</fullName>
    </submittedName>
</protein>
<dbReference type="EMBL" id="LXJU01000026">
    <property type="protein sequence ID" value="OGE48731.1"/>
    <property type="molecule type" value="Genomic_DNA"/>
</dbReference>
<feature type="compositionally biased region" description="Polar residues" evidence="1">
    <location>
        <begin position="44"/>
        <end position="54"/>
    </location>
</feature>
<name>A0A1F5L743_PENAI</name>
<feature type="compositionally biased region" description="Basic residues" evidence="1">
    <location>
        <begin position="131"/>
        <end position="143"/>
    </location>
</feature>
<organism evidence="2 3">
    <name type="scientific">Penicillium arizonense</name>
    <dbReference type="NCBI Taxonomy" id="1835702"/>
    <lineage>
        <taxon>Eukaryota</taxon>
        <taxon>Fungi</taxon>
        <taxon>Dikarya</taxon>
        <taxon>Ascomycota</taxon>
        <taxon>Pezizomycotina</taxon>
        <taxon>Eurotiomycetes</taxon>
        <taxon>Eurotiomycetidae</taxon>
        <taxon>Eurotiales</taxon>
        <taxon>Aspergillaceae</taxon>
        <taxon>Penicillium</taxon>
    </lineage>
</organism>
<evidence type="ECO:0000313" key="2">
    <source>
        <dbReference type="EMBL" id="OGE48731.1"/>
    </source>
</evidence>
<dbReference type="Proteomes" id="UP000177622">
    <property type="component" value="Unassembled WGS sequence"/>
</dbReference>
<feature type="region of interest" description="Disordered" evidence="1">
    <location>
        <begin position="125"/>
        <end position="155"/>
    </location>
</feature>
<proteinExistence type="predicted"/>
<dbReference type="GeneID" id="34580631"/>
<feature type="region of interest" description="Disordered" evidence="1">
    <location>
        <begin position="29"/>
        <end position="85"/>
    </location>
</feature>
<dbReference type="OrthoDB" id="10285145at2759"/>
<dbReference type="RefSeq" id="XP_022484186.1">
    <property type="nucleotide sequence ID" value="XM_022635897.1"/>
</dbReference>